<sequence length="168" mass="17435">ILHRLSFPSYDMIYHILSLLVLSTTAFAQCDSSLACLIVNGNTDCDTISGPGSTCSPDPSDASNTFGCCPATTTTTATTLATTTVASTSTNTTCVDLLNPMTGVSDCPARASLCTNSVYLQVMQQQCPRTCGFCSNSTSGTNSTTCVDLTNPSTGVSDCPAMRAYCTN</sequence>
<feature type="chain" id="PRO_5044714710" description="ShKT domain-containing protein" evidence="4">
    <location>
        <begin position="29"/>
        <end position="168"/>
    </location>
</feature>
<evidence type="ECO:0000256" key="3">
    <source>
        <dbReference type="PROSITE-ProRule" id="PRU01005"/>
    </source>
</evidence>
<evidence type="ECO:0000313" key="8">
    <source>
        <dbReference type="Proteomes" id="UP001432027"/>
    </source>
</evidence>
<dbReference type="InterPro" id="IPR003582">
    <property type="entry name" value="ShKT_dom"/>
</dbReference>
<evidence type="ECO:0000256" key="1">
    <source>
        <dbReference type="ARBA" id="ARBA00022729"/>
    </source>
</evidence>
<comment type="caution">
    <text evidence="7">The sequence shown here is derived from an EMBL/GenBank/DDBJ whole genome shotgun (WGS) entry which is preliminary data.</text>
</comment>
<name>A0AAV5UN56_9BILA</name>
<dbReference type="PANTHER" id="PTHR46219:SF5">
    <property type="entry name" value="SHKT DOMAIN-CONTAINING PROTEIN"/>
    <property type="match status" value="1"/>
</dbReference>
<evidence type="ECO:0000256" key="2">
    <source>
        <dbReference type="ARBA" id="ARBA00023157"/>
    </source>
</evidence>
<accession>A0AAV5UN56</accession>
<feature type="non-terminal residue" evidence="7">
    <location>
        <position position="1"/>
    </location>
</feature>
<evidence type="ECO:0000259" key="5">
    <source>
        <dbReference type="PROSITE" id="PS51670"/>
    </source>
</evidence>
<dbReference type="Proteomes" id="UP001432027">
    <property type="component" value="Unassembled WGS sequence"/>
</dbReference>
<comment type="caution">
    <text evidence="3">Lacks conserved residue(s) required for the propagation of feature annotation.</text>
</comment>
<protein>
    <recommendedName>
        <fullName evidence="5">ShKT domain-containing protein</fullName>
    </recommendedName>
</protein>
<gene>
    <name evidence="6" type="ORF">PENTCL1PPCAC_16549</name>
    <name evidence="7" type="ORF">PENTCL1PPCAC_30680</name>
</gene>
<organism evidence="7 8">
    <name type="scientific">Pristionchus entomophagus</name>
    <dbReference type="NCBI Taxonomy" id="358040"/>
    <lineage>
        <taxon>Eukaryota</taxon>
        <taxon>Metazoa</taxon>
        <taxon>Ecdysozoa</taxon>
        <taxon>Nematoda</taxon>
        <taxon>Chromadorea</taxon>
        <taxon>Rhabditida</taxon>
        <taxon>Rhabditina</taxon>
        <taxon>Diplogasteromorpha</taxon>
        <taxon>Diplogasteroidea</taxon>
        <taxon>Neodiplogasteridae</taxon>
        <taxon>Pristionchus</taxon>
    </lineage>
</organism>
<dbReference type="AlphaFoldDB" id="A0AAV5UN56"/>
<feature type="signal peptide" evidence="4">
    <location>
        <begin position="1"/>
        <end position="28"/>
    </location>
</feature>
<dbReference type="EMBL" id="BTSX01000106">
    <property type="protein sequence ID" value="GMT08506.1"/>
    <property type="molecule type" value="Genomic_DNA"/>
</dbReference>
<dbReference type="PANTHER" id="PTHR46219">
    <property type="entry name" value="PROTEIN CBG11138"/>
    <property type="match status" value="1"/>
</dbReference>
<reference evidence="7" key="1">
    <citation type="submission" date="2023-10" db="EMBL/GenBank/DDBJ databases">
        <title>Genome assembly of Pristionchus species.</title>
        <authorList>
            <person name="Yoshida K."/>
            <person name="Sommer R.J."/>
        </authorList>
    </citation>
    <scope>NUCLEOTIDE SEQUENCE</scope>
    <source>
        <strain evidence="7">RS0144</strain>
    </source>
</reference>
<feature type="non-terminal residue" evidence="7">
    <location>
        <position position="168"/>
    </location>
</feature>
<dbReference type="FunFam" id="1.10.10.1940:FF:000002">
    <property type="entry name" value="PHAryngeal gland Toxin-related"/>
    <property type="match status" value="1"/>
</dbReference>
<dbReference type="Gene3D" id="1.10.10.1940">
    <property type="match status" value="1"/>
</dbReference>
<dbReference type="EMBL" id="BTSX01000004">
    <property type="protein sequence ID" value="GMS94374.1"/>
    <property type="molecule type" value="Genomic_DNA"/>
</dbReference>
<keyword evidence="1 4" id="KW-0732">Signal</keyword>
<proteinExistence type="predicted"/>
<evidence type="ECO:0000313" key="6">
    <source>
        <dbReference type="EMBL" id="GMS94374.1"/>
    </source>
</evidence>
<dbReference type="PROSITE" id="PS51670">
    <property type="entry name" value="SHKT"/>
    <property type="match status" value="1"/>
</dbReference>
<keyword evidence="2" id="KW-1015">Disulfide bond</keyword>
<dbReference type="SMART" id="SM00254">
    <property type="entry name" value="ShKT"/>
    <property type="match status" value="1"/>
</dbReference>
<keyword evidence="8" id="KW-1185">Reference proteome</keyword>
<dbReference type="Pfam" id="PF01549">
    <property type="entry name" value="ShK"/>
    <property type="match status" value="1"/>
</dbReference>
<evidence type="ECO:0000256" key="4">
    <source>
        <dbReference type="SAM" id="SignalP"/>
    </source>
</evidence>
<feature type="domain" description="ShKT" evidence="5">
    <location>
        <begin position="94"/>
        <end position="134"/>
    </location>
</feature>
<evidence type="ECO:0000313" key="7">
    <source>
        <dbReference type="EMBL" id="GMT08506.1"/>
    </source>
</evidence>